<keyword evidence="2" id="KW-1185">Reference proteome</keyword>
<protein>
    <submittedName>
        <fullName evidence="1">Uncharacterized protein</fullName>
    </submittedName>
</protein>
<organism evidence="1 2">
    <name type="scientific">Pseudolycoriella hygida</name>
    <dbReference type="NCBI Taxonomy" id="35572"/>
    <lineage>
        <taxon>Eukaryota</taxon>
        <taxon>Metazoa</taxon>
        <taxon>Ecdysozoa</taxon>
        <taxon>Arthropoda</taxon>
        <taxon>Hexapoda</taxon>
        <taxon>Insecta</taxon>
        <taxon>Pterygota</taxon>
        <taxon>Neoptera</taxon>
        <taxon>Endopterygota</taxon>
        <taxon>Diptera</taxon>
        <taxon>Nematocera</taxon>
        <taxon>Sciaroidea</taxon>
        <taxon>Sciaridae</taxon>
        <taxon>Pseudolycoriella</taxon>
    </lineage>
</organism>
<dbReference type="Proteomes" id="UP001151699">
    <property type="component" value="Chromosome A"/>
</dbReference>
<dbReference type="AlphaFoldDB" id="A0A9Q0S7M2"/>
<reference evidence="1" key="1">
    <citation type="submission" date="2022-07" db="EMBL/GenBank/DDBJ databases">
        <authorList>
            <person name="Trinca V."/>
            <person name="Uliana J.V.C."/>
            <person name="Torres T.T."/>
            <person name="Ward R.J."/>
            <person name="Monesi N."/>
        </authorList>
    </citation>
    <scope>NUCLEOTIDE SEQUENCE</scope>
    <source>
        <strain evidence="1">HSMRA1968</strain>
        <tissue evidence="1">Whole embryos</tissue>
    </source>
</reference>
<sequence length="29" mass="3591">MKTGNQKRYLNKNSYLEFDDEQISFQQHK</sequence>
<proteinExistence type="predicted"/>
<dbReference type="EMBL" id="WJQU01000001">
    <property type="protein sequence ID" value="KAJ6646445.1"/>
    <property type="molecule type" value="Genomic_DNA"/>
</dbReference>
<evidence type="ECO:0000313" key="1">
    <source>
        <dbReference type="EMBL" id="KAJ6646445.1"/>
    </source>
</evidence>
<name>A0A9Q0S7M2_9DIPT</name>
<gene>
    <name evidence="1" type="ORF">Bhyg_01656</name>
</gene>
<comment type="caution">
    <text evidence="1">The sequence shown here is derived from an EMBL/GenBank/DDBJ whole genome shotgun (WGS) entry which is preliminary data.</text>
</comment>
<accession>A0A9Q0S7M2</accession>
<evidence type="ECO:0000313" key="2">
    <source>
        <dbReference type="Proteomes" id="UP001151699"/>
    </source>
</evidence>